<evidence type="ECO:0000256" key="4">
    <source>
        <dbReference type="ARBA" id="ARBA00022989"/>
    </source>
</evidence>
<sequence>MRPRSRLRPSDALSVGTVGLRARRIRSTLSALGIAIAIAALVAVLGAAESSKKHLLDELGQQGNLLTVGTGQTFDGNPTPLPPTAQTMIARIPPVLSTTAVGNIDGATVRRTDRIPPENTNGINLMAAQVSLPSTLSTRILRGAFLGPLAERYPETVLGYSAARSLGIDKLTAQTQVFIAGRYFAVVGILDQVSVAPEIDTSALISFGIADQLFDLGDVPTRIYIRVDPDQVPAVAAVLGATASPESPPDVQVQRPSDVILARLQAKGAFVGLFLGLGAIALLVAGVGIANIMVISVLERRAEIGLRRALGARRRDVAAQFLLESALLAVIGGVVGIGLGCLATVAAARLAGNPVAIPLQAPLAGLIAALLVGALAGLYPATRASRLPPADALRTL</sequence>
<protein>
    <submittedName>
        <fullName evidence="10">ABC transporter permease</fullName>
    </submittedName>
</protein>
<feature type="domain" description="ABC3 transporter permease C-terminal" evidence="8">
    <location>
        <begin position="277"/>
        <end position="389"/>
    </location>
</feature>
<dbReference type="GO" id="GO:0022857">
    <property type="term" value="F:transmembrane transporter activity"/>
    <property type="evidence" value="ECO:0007669"/>
    <property type="project" value="TreeGrafter"/>
</dbReference>
<keyword evidence="11" id="KW-1185">Reference proteome</keyword>
<evidence type="ECO:0000256" key="6">
    <source>
        <dbReference type="ARBA" id="ARBA00038076"/>
    </source>
</evidence>
<dbReference type="PANTHER" id="PTHR30572:SF4">
    <property type="entry name" value="ABC TRANSPORTER PERMEASE YTRF"/>
    <property type="match status" value="1"/>
</dbReference>
<dbReference type="GO" id="GO:0005886">
    <property type="term" value="C:plasma membrane"/>
    <property type="evidence" value="ECO:0007669"/>
    <property type="project" value="UniProtKB-SubCell"/>
</dbReference>
<feature type="transmembrane region" description="Helical" evidence="7">
    <location>
        <begin position="319"/>
        <end position="347"/>
    </location>
</feature>
<dbReference type="PANTHER" id="PTHR30572">
    <property type="entry name" value="MEMBRANE COMPONENT OF TRANSPORTER-RELATED"/>
    <property type="match status" value="1"/>
</dbReference>
<dbReference type="Pfam" id="PF02687">
    <property type="entry name" value="FtsX"/>
    <property type="match status" value="1"/>
</dbReference>
<dbReference type="Pfam" id="PF12704">
    <property type="entry name" value="MacB_PCD"/>
    <property type="match status" value="1"/>
</dbReference>
<feature type="transmembrane region" description="Helical" evidence="7">
    <location>
        <begin position="359"/>
        <end position="379"/>
    </location>
</feature>
<organism evidence="10 11">
    <name type="scientific">Rugosimonospora africana</name>
    <dbReference type="NCBI Taxonomy" id="556532"/>
    <lineage>
        <taxon>Bacteria</taxon>
        <taxon>Bacillati</taxon>
        <taxon>Actinomycetota</taxon>
        <taxon>Actinomycetes</taxon>
        <taxon>Micromonosporales</taxon>
        <taxon>Micromonosporaceae</taxon>
        <taxon>Rugosimonospora</taxon>
    </lineage>
</organism>
<keyword evidence="3 7" id="KW-0812">Transmembrane</keyword>
<evidence type="ECO:0000256" key="5">
    <source>
        <dbReference type="ARBA" id="ARBA00023136"/>
    </source>
</evidence>
<accession>A0A8J3QTE2</accession>
<dbReference type="InterPro" id="IPR003838">
    <property type="entry name" value="ABC3_permease_C"/>
</dbReference>
<keyword evidence="5 7" id="KW-0472">Membrane</keyword>
<dbReference type="AlphaFoldDB" id="A0A8J3QTE2"/>
<evidence type="ECO:0000256" key="1">
    <source>
        <dbReference type="ARBA" id="ARBA00004651"/>
    </source>
</evidence>
<dbReference type="Proteomes" id="UP000642748">
    <property type="component" value="Unassembled WGS sequence"/>
</dbReference>
<comment type="caution">
    <text evidence="10">The sequence shown here is derived from an EMBL/GenBank/DDBJ whole genome shotgun (WGS) entry which is preliminary data.</text>
</comment>
<keyword evidence="2" id="KW-1003">Cell membrane</keyword>
<dbReference type="InterPro" id="IPR025857">
    <property type="entry name" value="MacB_PCD"/>
</dbReference>
<evidence type="ECO:0000256" key="2">
    <source>
        <dbReference type="ARBA" id="ARBA00022475"/>
    </source>
</evidence>
<feature type="transmembrane region" description="Helical" evidence="7">
    <location>
        <begin position="29"/>
        <end position="48"/>
    </location>
</feature>
<keyword evidence="4 7" id="KW-1133">Transmembrane helix</keyword>
<comment type="subcellular location">
    <subcellularLocation>
        <location evidence="1">Cell membrane</location>
        <topology evidence="1">Multi-pass membrane protein</topology>
    </subcellularLocation>
</comment>
<evidence type="ECO:0000256" key="7">
    <source>
        <dbReference type="SAM" id="Phobius"/>
    </source>
</evidence>
<evidence type="ECO:0000313" key="10">
    <source>
        <dbReference type="EMBL" id="GIH16729.1"/>
    </source>
</evidence>
<evidence type="ECO:0000256" key="3">
    <source>
        <dbReference type="ARBA" id="ARBA00022692"/>
    </source>
</evidence>
<evidence type="ECO:0000259" key="8">
    <source>
        <dbReference type="Pfam" id="PF02687"/>
    </source>
</evidence>
<proteinExistence type="inferred from homology"/>
<reference evidence="10" key="1">
    <citation type="submission" date="2021-01" db="EMBL/GenBank/DDBJ databases">
        <title>Whole genome shotgun sequence of Rugosimonospora africana NBRC 104875.</title>
        <authorList>
            <person name="Komaki H."/>
            <person name="Tamura T."/>
        </authorList>
    </citation>
    <scope>NUCLEOTIDE SEQUENCE</scope>
    <source>
        <strain evidence="10">NBRC 104875</strain>
    </source>
</reference>
<dbReference type="RefSeq" id="WP_203920295.1">
    <property type="nucleotide sequence ID" value="NZ_BONZ01000045.1"/>
</dbReference>
<evidence type="ECO:0000259" key="9">
    <source>
        <dbReference type="Pfam" id="PF12704"/>
    </source>
</evidence>
<name>A0A8J3QTE2_9ACTN</name>
<dbReference type="InterPro" id="IPR050250">
    <property type="entry name" value="Macrolide_Exporter_MacB"/>
</dbReference>
<dbReference type="EMBL" id="BONZ01000045">
    <property type="protein sequence ID" value="GIH16729.1"/>
    <property type="molecule type" value="Genomic_DNA"/>
</dbReference>
<feature type="domain" description="MacB-like periplasmic core" evidence="9">
    <location>
        <begin position="27"/>
        <end position="237"/>
    </location>
</feature>
<feature type="transmembrane region" description="Helical" evidence="7">
    <location>
        <begin position="270"/>
        <end position="298"/>
    </location>
</feature>
<comment type="similarity">
    <text evidence="6">Belongs to the ABC-4 integral membrane protein family.</text>
</comment>
<evidence type="ECO:0000313" key="11">
    <source>
        <dbReference type="Proteomes" id="UP000642748"/>
    </source>
</evidence>
<gene>
    <name evidence="10" type="ORF">Raf01_49010</name>
</gene>